<protein>
    <submittedName>
        <fullName evidence="1">Uncharacterized protein</fullName>
    </submittedName>
</protein>
<sequence>MLEHEFQQPLQVSFVIGKEVPLTIANSQTLLNISDQDMNEADSDMESMPNDEVTLASGSEELNTSSGEGSKDKVIMVKDSGLSKLEREKVIVFVASSTFAVYQNSPRHRYSNSMIHPEPEGSTQGYPLVSVEVLSSSSYQIKKGMSMLVLKSQDHKMGRLQDDAKRLCLVDDLMKLKITFMSNQR</sequence>
<dbReference type="AlphaFoldDB" id="A0A699HZM4"/>
<proteinExistence type="predicted"/>
<reference evidence="1" key="1">
    <citation type="journal article" date="2019" name="Sci. Rep.">
        <title>Draft genome of Tanacetum cinerariifolium, the natural source of mosquito coil.</title>
        <authorList>
            <person name="Yamashiro T."/>
            <person name="Shiraishi A."/>
            <person name="Satake H."/>
            <person name="Nakayama K."/>
        </authorList>
    </citation>
    <scope>NUCLEOTIDE SEQUENCE</scope>
</reference>
<organism evidence="1">
    <name type="scientific">Tanacetum cinerariifolium</name>
    <name type="common">Dalmatian daisy</name>
    <name type="synonym">Chrysanthemum cinerariifolium</name>
    <dbReference type="NCBI Taxonomy" id="118510"/>
    <lineage>
        <taxon>Eukaryota</taxon>
        <taxon>Viridiplantae</taxon>
        <taxon>Streptophyta</taxon>
        <taxon>Embryophyta</taxon>
        <taxon>Tracheophyta</taxon>
        <taxon>Spermatophyta</taxon>
        <taxon>Magnoliopsida</taxon>
        <taxon>eudicotyledons</taxon>
        <taxon>Gunneridae</taxon>
        <taxon>Pentapetalae</taxon>
        <taxon>asterids</taxon>
        <taxon>campanulids</taxon>
        <taxon>Asterales</taxon>
        <taxon>Asteraceae</taxon>
        <taxon>Asteroideae</taxon>
        <taxon>Anthemideae</taxon>
        <taxon>Anthemidinae</taxon>
        <taxon>Tanacetum</taxon>
    </lineage>
</organism>
<evidence type="ECO:0000313" key="1">
    <source>
        <dbReference type="EMBL" id="GEY96323.1"/>
    </source>
</evidence>
<gene>
    <name evidence="1" type="ORF">Tci_468297</name>
</gene>
<accession>A0A699HZM4</accession>
<name>A0A699HZM4_TANCI</name>
<comment type="caution">
    <text evidence="1">The sequence shown here is derived from an EMBL/GenBank/DDBJ whole genome shotgun (WGS) entry which is preliminary data.</text>
</comment>
<dbReference type="EMBL" id="BKCJ010226857">
    <property type="protein sequence ID" value="GEY96323.1"/>
    <property type="molecule type" value="Genomic_DNA"/>
</dbReference>